<dbReference type="InterPro" id="IPR007791">
    <property type="entry name" value="DjlA_N"/>
</dbReference>
<reference evidence="2 3" key="1">
    <citation type="submission" date="2013-07" db="EMBL/GenBank/DDBJ databases">
        <title>Comparative Genomic and Metabolomic Analysis of Twelve Strains of Pseudoalteromonas luteoviolacea.</title>
        <authorList>
            <person name="Vynne N.G."/>
            <person name="Mansson M."/>
            <person name="Gram L."/>
        </authorList>
    </citation>
    <scope>NUCLEOTIDE SEQUENCE [LARGE SCALE GENOMIC DNA]</scope>
    <source>
        <strain evidence="2 3">DSM 6061</strain>
    </source>
</reference>
<dbReference type="Proteomes" id="UP000076643">
    <property type="component" value="Unassembled WGS sequence"/>
</dbReference>
<comment type="caution">
    <text evidence="2">The sequence shown here is derived from an EMBL/GenBank/DDBJ whole genome shotgun (WGS) entry which is preliminary data.</text>
</comment>
<dbReference type="InterPro" id="IPR029024">
    <property type="entry name" value="TerB-like"/>
</dbReference>
<organism evidence="2 3">
    <name type="scientific">Pseudoalteromonas luteoviolacea DSM 6061</name>
    <dbReference type="NCBI Taxonomy" id="1365250"/>
    <lineage>
        <taxon>Bacteria</taxon>
        <taxon>Pseudomonadati</taxon>
        <taxon>Pseudomonadota</taxon>
        <taxon>Gammaproteobacteria</taxon>
        <taxon>Alteromonadales</taxon>
        <taxon>Pseudoalteromonadaceae</taxon>
        <taxon>Pseudoalteromonas</taxon>
    </lineage>
</organism>
<dbReference type="RefSeq" id="WP_063365576.1">
    <property type="nucleotide sequence ID" value="NZ_AQHB01000035.1"/>
</dbReference>
<dbReference type="SUPFAM" id="SSF158682">
    <property type="entry name" value="TerB-like"/>
    <property type="match status" value="1"/>
</dbReference>
<protein>
    <recommendedName>
        <fullName evidence="1">Co-chaperone DjlA N-terminal domain-containing protein</fullName>
    </recommendedName>
</protein>
<dbReference type="EMBL" id="AUYB01000112">
    <property type="protein sequence ID" value="KZN35385.1"/>
    <property type="molecule type" value="Genomic_DNA"/>
</dbReference>
<evidence type="ECO:0000313" key="3">
    <source>
        <dbReference type="Proteomes" id="UP000076643"/>
    </source>
</evidence>
<dbReference type="AlphaFoldDB" id="A0A166W420"/>
<sequence length="152" mass="17174">MLERVKEFLASLNNSQEEQVPMSFATALAALMVEVMRADNEIVPQELDMVAKLLQRQCQLSAQSSELIRTEALQLVDTAIDLHRFIKVVNEHTDEQARIEVIELMWLVAFSDGKLDPQEDYTVRKIAGLMYVAHADFITAKLRAKDALSIAD</sequence>
<evidence type="ECO:0000313" key="2">
    <source>
        <dbReference type="EMBL" id="KZN35385.1"/>
    </source>
</evidence>
<name>A0A166W420_9GAMM</name>
<evidence type="ECO:0000259" key="1">
    <source>
        <dbReference type="Pfam" id="PF05099"/>
    </source>
</evidence>
<keyword evidence="3" id="KW-1185">Reference proteome</keyword>
<feature type="domain" description="Co-chaperone DjlA N-terminal" evidence="1">
    <location>
        <begin position="26"/>
        <end position="141"/>
    </location>
</feature>
<gene>
    <name evidence="2" type="ORF">N475_18760</name>
</gene>
<dbReference type="Gene3D" id="1.10.3680.10">
    <property type="entry name" value="TerB-like"/>
    <property type="match status" value="1"/>
</dbReference>
<dbReference type="Pfam" id="PF05099">
    <property type="entry name" value="TerB"/>
    <property type="match status" value="1"/>
</dbReference>
<proteinExistence type="predicted"/>
<dbReference type="PATRIC" id="fig|1365250.3.peg.3351"/>
<accession>A0A166W420</accession>
<dbReference type="CDD" id="cd07313">
    <property type="entry name" value="terB_like_2"/>
    <property type="match status" value="1"/>
</dbReference>